<evidence type="ECO:0000313" key="2">
    <source>
        <dbReference type="EMBL" id="PVE55500.1"/>
    </source>
</evidence>
<proteinExistence type="predicted"/>
<name>A0AA92HA08_RHIRH</name>
<evidence type="ECO:0000313" key="3">
    <source>
        <dbReference type="Proteomes" id="UP000244335"/>
    </source>
</evidence>
<dbReference type="CDD" id="cd03801">
    <property type="entry name" value="GT4_PimA-like"/>
    <property type="match status" value="1"/>
</dbReference>
<keyword evidence="2" id="KW-0808">Transferase</keyword>
<feature type="domain" description="Glycosyl transferase family 1" evidence="1">
    <location>
        <begin position="170"/>
        <end position="323"/>
    </location>
</feature>
<dbReference type="Gene3D" id="3.40.50.2000">
    <property type="entry name" value="Glycogen Phosphorylase B"/>
    <property type="match status" value="2"/>
</dbReference>
<evidence type="ECO:0000259" key="1">
    <source>
        <dbReference type="Pfam" id="PF00534"/>
    </source>
</evidence>
<dbReference type="Pfam" id="PF00534">
    <property type="entry name" value="Glycos_transf_1"/>
    <property type="match status" value="1"/>
</dbReference>
<organism evidence="2 3">
    <name type="scientific">Rhizobium rhizogenes</name>
    <name type="common">Agrobacterium rhizogenes</name>
    <dbReference type="NCBI Taxonomy" id="359"/>
    <lineage>
        <taxon>Bacteria</taxon>
        <taxon>Pseudomonadati</taxon>
        <taxon>Pseudomonadota</taxon>
        <taxon>Alphaproteobacteria</taxon>
        <taxon>Hyphomicrobiales</taxon>
        <taxon>Rhizobiaceae</taxon>
        <taxon>Rhizobium/Agrobacterium group</taxon>
        <taxon>Rhizobium</taxon>
    </lineage>
</organism>
<accession>A0AA92HA08</accession>
<dbReference type="EMBL" id="QDFR01000002">
    <property type="protein sequence ID" value="PVE55500.1"/>
    <property type="molecule type" value="Genomic_DNA"/>
</dbReference>
<dbReference type="Proteomes" id="UP000244335">
    <property type="component" value="Unassembled WGS sequence"/>
</dbReference>
<dbReference type="AlphaFoldDB" id="A0AA92HA08"/>
<reference evidence="2 3" key="1">
    <citation type="submission" date="2018-04" db="EMBL/GenBank/DDBJ databases">
        <authorList>
            <person name="Hagen T."/>
        </authorList>
    </citation>
    <scope>NUCLEOTIDE SEQUENCE [LARGE SCALE GENOMIC DNA]</scope>
    <source>
        <strain evidence="2 3">TPD7009</strain>
    </source>
</reference>
<dbReference type="RefSeq" id="WP_116493393.1">
    <property type="nucleotide sequence ID" value="NZ_QDFR01000002.1"/>
</dbReference>
<dbReference type="InterPro" id="IPR001296">
    <property type="entry name" value="Glyco_trans_1"/>
</dbReference>
<protein>
    <submittedName>
        <fullName evidence="2">Glycosyl transferase</fullName>
    </submittedName>
</protein>
<sequence length="348" mass="37524">MISRLAFAYPGDLELKTGGYGYDREIISGLDRLGWSIDLIPLGEGFPSPSSNVLREAERRLSALPDGMLVMIDGLAFGVMDEWAKREETRLKIVALVHHPLALETGVSESDQMRLRRTETNALAATQHIFVTSPMTARELIENFGVPEAKVSVAVPGTAKPPQGYNTHNEIPQILSVGSLTRRKGHDVLIASLAMIVDLSWQATIIGSPHLDPSVASALEEQIKALGMNDRITLAGECDDLSAAYAGADIFALASRYEGYGMVFAEALSYGLPIVACHTGAVPDVVPSDAGFLVPVDDVEAMAFALRRLLIDPDERARRAEAAAFAGGELPTWTDTSTIISNRLKDLI</sequence>
<dbReference type="SUPFAM" id="SSF53756">
    <property type="entry name" value="UDP-Glycosyltransferase/glycogen phosphorylase"/>
    <property type="match status" value="1"/>
</dbReference>
<dbReference type="PANTHER" id="PTHR12526">
    <property type="entry name" value="GLYCOSYLTRANSFERASE"/>
    <property type="match status" value="1"/>
</dbReference>
<gene>
    <name evidence="2" type="ORF">DC430_10005</name>
</gene>
<dbReference type="GO" id="GO:0016757">
    <property type="term" value="F:glycosyltransferase activity"/>
    <property type="evidence" value="ECO:0007669"/>
    <property type="project" value="InterPro"/>
</dbReference>
<comment type="caution">
    <text evidence="2">The sequence shown here is derived from an EMBL/GenBank/DDBJ whole genome shotgun (WGS) entry which is preliminary data.</text>
</comment>